<dbReference type="Proteomes" id="UP001594351">
    <property type="component" value="Unassembled WGS sequence"/>
</dbReference>
<comment type="caution">
    <text evidence="2">The sequence shown here is derived from an EMBL/GenBank/DDBJ whole genome shotgun (WGS) entry which is preliminary data.</text>
</comment>
<keyword evidence="1" id="KW-0472">Membrane</keyword>
<keyword evidence="1" id="KW-1133">Transmembrane helix</keyword>
<keyword evidence="3" id="KW-1185">Reference proteome</keyword>
<reference evidence="2 3" key="1">
    <citation type="submission" date="2024-09" db="EMBL/GenBank/DDBJ databases">
        <title>Laminarin stimulates single cell rates of sulfate reduction while oxygen inhibits transcriptomic activity in coastal marine sediment.</title>
        <authorList>
            <person name="Lindsay M."/>
            <person name="Orcutt B."/>
            <person name="Emerson D."/>
            <person name="Stepanauskas R."/>
            <person name="D'Angelo T."/>
        </authorList>
    </citation>
    <scope>NUCLEOTIDE SEQUENCE [LARGE SCALE GENOMIC DNA]</scope>
    <source>
        <strain evidence="2">SAG AM-311-K15</strain>
    </source>
</reference>
<evidence type="ECO:0000313" key="2">
    <source>
        <dbReference type="EMBL" id="MFC1852111.1"/>
    </source>
</evidence>
<name>A0ABV6Z0X7_UNCC1</name>
<dbReference type="EMBL" id="JBHPBY010000267">
    <property type="protein sequence ID" value="MFC1852111.1"/>
    <property type="molecule type" value="Genomic_DNA"/>
</dbReference>
<organism evidence="2 3">
    <name type="scientific">candidate division CSSED10-310 bacterium</name>
    <dbReference type="NCBI Taxonomy" id="2855610"/>
    <lineage>
        <taxon>Bacteria</taxon>
        <taxon>Bacteria division CSSED10-310</taxon>
    </lineage>
</organism>
<gene>
    <name evidence="2" type="ORF">ACFL27_18105</name>
</gene>
<proteinExistence type="predicted"/>
<feature type="transmembrane region" description="Helical" evidence="1">
    <location>
        <begin position="103"/>
        <end position="122"/>
    </location>
</feature>
<accession>A0ABV6Z0X7</accession>
<sequence>MGSGRPPLLTVVLVIDLIFSILIVLVAGFITFVGSSATTHAPEDTQIVGMTIAGLGALLLILAMGYILVDIACFSMKKWALYTRMALAGLSILLLLVRFEPAVILGIGLNIFLIFACSLGLGEAT</sequence>
<feature type="transmembrane region" description="Helical" evidence="1">
    <location>
        <begin position="47"/>
        <end position="69"/>
    </location>
</feature>
<evidence type="ECO:0000256" key="1">
    <source>
        <dbReference type="SAM" id="Phobius"/>
    </source>
</evidence>
<feature type="transmembrane region" description="Helical" evidence="1">
    <location>
        <begin position="12"/>
        <end position="35"/>
    </location>
</feature>
<protein>
    <submittedName>
        <fullName evidence="2">Uncharacterized protein</fullName>
    </submittedName>
</protein>
<feature type="transmembrane region" description="Helical" evidence="1">
    <location>
        <begin position="81"/>
        <end position="97"/>
    </location>
</feature>
<keyword evidence="1" id="KW-0812">Transmembrane</keyword>
<evidence type="ECO:0000313" key="3">
    <source>
        <dbReference type="Proteomes" id="UP001594351"/>
    </source>
</evidence>